<organism evidence="6 7">
    <name type="scientific">Pararge aegeria aegeria</name>
    <dbReference type="NCBI Taxonomy" id="348720"/>
    <lineage>
        <taxon>Eukaryota</taxon>
        <taxon>Metazoa</taxon>
        <taxon>Ecdysozoa</taxon>
        <taxon>Arthropoda</taxon>
        <taxon>Hexapoda</taxon>
        <taxon>Insecta</taxon>
        <taxon>Pterygota</taxon>
        <taxon>Neoptera</taxon>
        <taxon>Endopterygota</taxon>
        <taxon>Lepidoptera</taxon>
        <taxon>Glossata</taxon>
        <taxon>Ditrysia</taxon>
        <taxon>Papilionoidea</taxon>
        <taxon>Nymphalidae</taxon>
        <taxon>Satyrinae</taxon>
        <taxon>Satyrini</taxon>
        <taxon>Parargina</taxon>
        <taxon>Pararge</taxon>
    </lineage>
</organism>
<dbReference type="EC" id="2.4.1.17" evidence="5"/>
<evidence type="ECO:0000256" key="5">
    <source>
        <dbReference type="RuleBase" id="RU362059"/>
    </source>
</evidence>
<evidence type="ECO:0000256" key="1">
    <source>
        <dbReference type="ARBA" id="ARBA00009995"/>
    </source>
</evidence>
<dbReference type="InterPro" id="IPR050271">
    <property type="entry name" value="UDP-glycosyltransferase"/>
</dbReference>
<dbReference type="GO" id="GO:0016020">
    <property type="term" value="C:membrane"/>
    <property type="evidence" value="ECO:0007669"/>
    <property type="project" value="UniProtKB-SubCell"/>
</dbReference>
<keyword evidence="3 4" id="KW-0808">Transferase</keyword>
<proteinExistence type="inferred from homology"/>
<evidence type="ECO:0000256" key="4">
    <source>
        <dbReference type="RuleBase" id="RU003718"/>
    </source>
</evidence>
<dbReference type="FunFam" id="3.40.50.2000:FF:000021">
    <property type="entry name" value="UDP-glucuronosyltransferase"/>
    <property type="match status" value="1"/>
</dbReference>
<dbReference type="Pfam" id="PF00201">
    <property type="entry name" value="UDPGT"/>
    <property type="match status" value="1"/>
</dbReference>
<dbReference type="OrthoDB" id="5835829at2759"/>
<dbReference type="InterPro" id="IPR035595">
    <property type="entry name" value="UDP_glycos_trans_CS"/>
</dbReference>
<comment type="caution">
    <text evidence="6">The sequence shown here is derived from an EMBL/GenBank/DDBJ whole genome shotgun (WGS) entry which is preliminary data.</text>
</comment>
<comment type="similarity">
    <text evidence="1 4">Belongs to the UDP-glycosyltransferase family.</text>
</comment>
<dbReference type="SUPFAM" id="SSF53756">
    <property type="entry name" value="UDP-Glycosyltransferase/glycogen phosphorylase"/>
    <property type="match status" value="1"/>
</dbReference>
<reference evidence="6" key="1">
    <citation type="submission" date="2022-03" db="EMBL/GenBank/DDBJ databases">
        <authorList>
            <person name="Lindestad O."/>
        </authorList>
    </citation>
    <scope>NUCLEOTIDE SEQUENCE</scope>
</reference>
<comment type="catalytic activity">
    <reaction evidence="5">
        <text>glucuronate acceptor + UDP-alpha-D-glucuronate = acceptor beta-D-glucuronoside + UDP + H(+)</text>
        <dbReference type="Rhea" id="RHEA:21032"/>
        <dbReference type="ChEBI" id="CHEBI:15378"/>
        <dbReference type="ChEBI" id="CHEBI:58052"/>
        <dbReference type="ChEBI" id="CHEBI:58223"/>
        <dbReference type="ChEBI" id="CHEBI:132367"/>
        <dbReference type="ChEBI" id="CHEBI:132368"/>
        <dbReference type="EC" id="2.4.1.17"/>
    </reaction>
</comment>
<dbReference type="GO" id="GO:0015020">
    <property type="term" value="F:glucuronosyltransferase activity"/>
    <property type="evidence" value="ECO:0007669"/>
    <property type="project" value="UniProtKB-EC"/>
</dbReference>
<accession>A0A8S4RES4</accession>
<evidence type="ECO:0000313" key="7">
    <source>
        <dbReference type="Proteomes" id="UP000838756"/>
    </source>
</evidence>
<evidence type="ECO:0000256" key="3">
    <source>
        <dbReference type="ARBA" id="ARBA00022679"/>
    </source>
</evidence>
<keyword evidence="7" id="KW-1185">Reference proteome</keyword>
<evidence type="ECO:0000256" key="2">
    <source>
        <dbReference type="ARBA" id="ARBA00022676"/>
    </source>
</evidence>
<dbReference type="EMBL" id="CAKXAJ010025165">
    <property type="protein sequence ID" value="CAH2235967.1"/>
    <property type="molecule type" value="Genomic_DNA"/>
</dbReference>
<dbReference type="Gene3D" id="3.40.50.2000">
    <property type="entry name" value="Glycogen Phosphorylase B"/>
    <property type="match status" value="2"/>
</dbReference>
<sequence>MITRSFILLKLFVLALPVIRCARILVYVATPSISHQVVFRPLTQALAARGHEVYVITPNPVFSKEKTPANLTEIDVHNVSYQNWEELFVYHKGVKEDIVHEVILMFKIFALTVDAQLSTPGVQEILSKHKNFFDIIMLESCHRPLLGLVHKFDAPVILISSWGAVSAQYDALGAPVHPLLYPTAGMQKLYNLSLLEKGLEVLKSIILNYLVSSTEDFDLEIIRKHFGGDVPGFGILAKRIDMMFLNEHTIWADNRPVPPNIIYIGGIHKTQQKDLSWDLEKILNSSQNGVIYVSFGTNVKLSQLPTEKINLMAKVFAQLPYDILWKYDKDVLPTQTNNIKLSNWFPQADLLKHPNIKLFITQGGLQSTDEAIDAAVPLIGIPLSGDQWYNVQKYVRHGIGSQLDMTTLTEKEFKETIERVIQNKR</sequence>
<name>A0A8S4RES4_9NEOP</name>
<dbReference type="CDD" id="cd03784">
    <property type="entry name" value="GT1_Gtf-like"/>
    <property type="match status" value="1"/>
</dbReference>
<dbReference type="AlphaFoldDB" id="A0A8S4RES4"/>
<comment type="subcellular location">
    <subcellularLocation>
        <location evidence="5">Membrane</location>
        <topology evidence="5">Single-pass membrane protein</topology>
    </subcellularLocation>
</comment>
<protein>
    <recommendedName>
        <fullName evidence="5">UDP-glucuronosyltransferase</fullName>
        <ecNumber evidence="5">2.4.1.17</ecNumber>
    </recommendedName>
</protein>
<feature type="signal peptide" evidence="5">
    <location>
        <begin position="1"/>
        <end position="21"/>
    </location>
</feature>
<dbReference type="PROSITE" id="PS00375">
    <property type="entry name" value="UDPGT"/>
    <property type="match status" value="1"/>
</dbReference>
<evidence type="ECO:0000313" key="6">
    <source>
        <dbReference type="EMBL" id="CAH2235967.1"/>
    </source>
</evidence>
<dbReference type="PANTHER" id="PTHR48043">
    <property type="entry name" value="EG:EG0003.4 PROTEIN-RELATED"/>
    <property type="match status" value="1"/>
</dbReference>
<gene>
    <name evidence="6" type="primary">jg24505</name>
    <name evidence="6" type="ORF">PAEG_LOCUS13463</name>
</gene>
<dbReference type="Proteomes" id="UP000838756">
    <property type="component" value="Unassembled WGS sequence"/>
</dbReference>
<dbReference type="PANTHER" id="PTHR48043:SF145">
    <property type="entry name" value="FI06409P-RELATED"/>
    <property type="match status" value="1"/>
</dbReference>
<feature type="chain" id="PRO_5035960109" description="UDP-glucuronosyltransferase" evidence="5">
    <location>
        <begin position="22"/>
        <end position="425"/>
    </location>
</feature>
<keyword evidence="2 4" id="KW-0328">Glycosyltransferase</keyword>
<dbReference type="InterPro" id="IPR002213">
    <property type="entry name" value="UDP_glucos_trans"/>
</dbReference>
<keyword evidence="5" id="KW-0732">Signal</keyword>